<dbReference type="Proteomes" id="UP000053144">
    <property type="component" value="Chromosome 2"/>
</dbReference>
<feature type="compositionally biased region" description="Basic and acidic residues" evidence="1">
    <location>
        <begin position="19"/>
        <end position="36"/>
    </location>
</feature>
<feature type="compositionally biased region" description="Gly residues" evidence="1">
    <location>
        <begin position="1"/>
        <end position="11"/>
    </location>
</feature>
<organism evidence="2 3">
    <name type="scientific">Phaseolus angularis</name>
    <name type="common">Azuki bean</name>
    <name type="synonym">Vigna angularis</name>
    <dbReference type="NCBI Taxonomy" id="3914"/>
    <lineage>
        <taxon>Eukaryota</taxon>
        <taxon>Viridiplantae</taxon>
        <taxon>Streptophyta</taxon>
        <taxon>Embryophyta</taxon>
        <taxon>Tracheophyta</taxon>
        <taxon>Spermatophyta</taxon>
        <taxon>Magnoliopsida</taxon>
        <taxon>eudicotyledons</taxon>
        <taxon>Gunneridae</taxon>
        <taxon>Pentapetalae</taxon>
        <taxon>rosids</taxon>
        <taxon>fabids</taxon>
        <taxon>Fabales</taxon>
        <taxon>Fabaceae</taxon>
        <taxon>Papilionoideae</taxon>
        <taxon>50 kb inversion clade</taxon>
        <taxon>NPAAA clade</taxon>
        <taxon>indigoferoid/millettioid clade</taxon>
        <taxon>Phaseoleae</taxon>
        <taxon>Vigna</taxon>
    </lineage>
</organism>
<reference evidence="3" key="1">
    <citation type="journal article" date="2015" name="Proc. Natl. Acad. Sci. U.S.A.">
        <title>Genome sequencing of adzuki bean (Vigna angularis) provides insight into high starch and low fat accumulation and domestication.</title>
        <authorList>
            <person name="Yang K."/>
            <person name="Tian Z."/>
            <person name="Chen C."/>
            <person name="Luo L."/>
            <person name="Zhao B."/>
            <person name="Wang Z."/>
            <person name="Yu L."/>
            <person name="Li Y."/>
            <person name="Sun Y."/>
            <person name="Li W."/>
            <person name="Chen Y."/>
            <person name="Li Y."/>
            <person name="Zhang Y."/>
            <person name="Ai D."/>
            <person name="Zhao J."/>
            <person name="Shang C."/>
            <person name="Ma Y."/>
            <person name="Wu B."/>
            <person name="Wang M."/>
            <person name="Gao L."/>
            <person name="Sun D."/>
            <person name="Zhang P."/>
            <person name="Guo F."/>
            <person name="Wang W."/>
            <person name="Li Y."/>
            <person name="Wang J."/>
            <person name="Varshney R.K."/>
            <person name="Wang J."/>
            <person name="Ling H.Q."/>
            <person name="Wan P."/>
        </authorList>
    </citation>
    <scope>NUCLEOTIDE SEQUENCE</scope>
    <source>
        <strain evidence="3">cv. Jingnong 6</strain>
    </source>
</reference>
<feature type="region of interest" description="Disordered" evidence="1">
    <location>
        <begin position="1"/>
        <end position="36"/>
    </location>
</feature>
<evidence type="ECO:0000313" key="2">
    <source>
        <dbReference type="EMBL" id="KOM34192.1"/>
    </source>
</evidence>
<feature type="compositionally biased region" description="Basic residues" evidence="1">
    <location>
        <begin position="90"/>
        <end position="102"/>
    </location>
</feature>
<dbReference type="Gramene" id="KOM34192">
    <property type="protein sequence ID" value="KOM34192"/>
    <property type="gene ID" value="LR48_Vigan02g034200"/>
</dbReference>
<gene>
    <name evidence="2" type="ORF">LR48_Vigan02g034200</name>
</gene>
<dbReference type="AlphaFoldDB" id="A0A0L9TUW1"/>
<feature type="region of interest" description="Disordered" evidence="1">
    <location>
        <begin position="72"/>
        <end position="129"/>
    </location>
</feature>
<evidence type="ECO:0000313" key="3">
    <source>
        <dbReference type="Proteomes" id="UP000053144"/>
    </source>
</evidence>
<proteinExistence type="predicted"/>
<protein>
    <submittedName>
        <fullName evidence="2">Uncharacterized protein</fullName>
    </submittedName>
</protein>
<sequence>MVAGFESGGGARWWPASKAEGRRDGGDEYRGGGDGRLADLRRLASREDQARSGEVAARRLARRSKCRRLASREDLRSGEVTARSGEVAARSRRGQARSRRGQARASCSGGIGEQRRGAGDASCSGGEQLPFFPNFFLLP</sequence>
<dbReference type="EMBL" id="CM003372">
    <property type="protein sequence ID" value="KOM34192.1"/>
    <property type="molecule type" value="Genomic_DNA"/>
</dbReference>
<name>A0A0L9TUW1_PHAAN</name>
<accession>A0A0L9TUW1</accession>
<evidence type="ECO:0000256" key="1">
    <source>
        <dbReference type="SAM" id="MobiDB-lite"/>
    </source>
</evidence>